<feature type="transmembrane region" description="Helical" evidence="9">
    <location>
        <begin position="137"/>
        <end position="158"/>
    </location>
</feature>
<dbReference type="PANTHER" id="PTHR30578">
    <property type="entry name" value="ELECTRON TRANSPORT COMPLEX PROTEIN RNFD"/>
    <property type="match status" value="1"/>
</dbReference>
<dbReference type="InterPro" id="IPR004338">
    <property type="entry name" value="NqrB/RnfD"/>
</dbReference>
<organism evidence="10 11">
    <name type="scientific">Bacillus xiamenensis</name>
    <dbReference type="NCBI Taxonomy" id="1178537"/>
    <lineage>
        <taxon>Bacteria</taxon>
        <taxon>Bacillati</taxon>
        <taxon>Bacillota</taxon>
        <taxon>Bacilli</taxon>
        <taxon>Bacillales</taxon>
        <taxon>Bacillaceae</taxon>
        <taxon>Bacillus</taxon>
    </lineage>
</organism>
<feature type="transmembrane region" description="Helical" evidence="9">
    <location>
        <begin position="96"/>
        <end position="125"/>
    </location>
</feature>
<gene>
    <name evidence="10" type="ORF">BK049_05985</name>
</gene>
<evidence type="ECO:0000256" key="8">
    <source>
        <dbReference type="ARBA" id="ARBA00023136"/>
    </source>
</evidence>
<dbReference type="GO" id="GO:0055085">
    <property type="term" value="P:transmembrane transport"/>
    <property type="evidence" value="ECO:0007669"/>
    <property type="project" value="InterPro"/>
</dbReference>
<name>A0AAC9NC17_9BACI</name>
<keyword evidence="2" id="KW-0597">Phosphoprotein</keyword>
<evidence type="ECO:0000256" key="5">
    <source>
        <dbReference type="ARBA" id="ARBA00022692"/>
    </source>
</evidence>
<evidence type="ECO:0000313" key="10">
    <source>
        <dbReference type="EMBL" id="AOZ88284.1"/>
    </source>
</evidence>
<dbReference type="PANTHER" id="PTHR30578:SF0">
    <property type="entry name" value="ION-TRANSLOCATING OXIDOREDUCTASE COMPLEX SUBUNIT D"/>
    <property type="match status" value="1"/>
</dbReference>
<dbReference type="EMBL" id="CP017786">
    <property type="protein sequence ID" value="AOZ88284.1"/>
    <property type="molecule type" value="Genomic_DNA"/>
</dbReference>
<dbReference type="KEGG" id="bxi:BK049_05985"/>
<keyword evidence="4" id="KW-0288">FMN</keyword>
<feature type="transmembrane region" description="Helical" evidence="9">
    <location>
        <begin position="164"/>
        <end position="181"/>
    </location>
</feature>
<reference evidence="10 11" key="1">
    <citation type="submission" date="2016-10" db="EMBL/GenBank/DDBJ databases">
        <title>Whole genome sequence of hyper active fibrinolysis bacterium Bacillus pumilus strain VV3 isolated from fermented rice.</title>
        <authorList>
            <person name="Mariadas V.A."/>
            <person name="Vijayaraghavan P."/>
            <person name="Dhandapani V."/>
        </authorList>
    </citation>
    <scope>NUCLEOTIDE SEQUENCE [LARGE SCALE GENOMIC DNA]</scope>
    <source>
        <strain evidence="10 11">VV3</strain>
    </source>
</reference>
<evidence type="ECO:0008006" key="12">
    <source>
        <dbReference type="Google" id="ProtNLM"/>
    </source>
</evidence>
<protein>
    <recommendedName>
        <fullName evidence="12">RnfABCDGE type electron transport complex subunit D</fullName>
    </recommendedName>
</protein>
<keyword evidence="3" id="KW-0285">Flavoprotein</keyword>
<keyword evidence="8 9" id="KW-0472">Membrane</keyword>
<evidence type="ECO:0000256" key="9">
    <source>
        <dbReference type="SAM" id="Phobius"/>
    </source>
</evidence>
<dbReference type="Pfam" id="PF03116">
    <property type="entry name" value="NQR2_RnfD_RnfE"/>
    <property type="match status" value="2"/>
</dbReference>
<evidence type="ECO:0000256" key="3">
    <source>
        <dbReference type="ARBA" id="ARBA00022630"/>
    </source>
</evidence>
<proteinExistence type="predicted"/>
<feature type="transmembrane region" description="Helical" evidence="9">
    <location>
        <begin position="245"/>
        <end position="262"/>
    </location>
</feature>
<evidence type="ECO:0000256" key="2">
    <source>
        <dbReference type="ARBA" id="ARBA00022553"/>
    </source>
</evidence>
<keyword evidence="5 9" id="KW-0812">Transmembrane</keyword>
<keyword evidence="6" id="KW-1278">Translocase</keyword>
<evidence type="ECO:0000256" key="7">
    <source>
        <dbReference type="ARBA" id="ARBA00022989"/>
    </source>
</evidence>
<dbReference type="RefSeq" id="WP_071168073.1">
    <property type="nucleotide sequence ID" value="NZ_CP017786.1"/>
</dbReference>
<keyword evidence="7 9" id="KW-1133">Transmembrane helix</keyword>
<evidence type="ECO:0000256" key="6">
    <source>
        <dbReference type="ARBA" id="ARBA00022967"/>
    </source>
</evidence>
<sequence length="299" mass="32868">MELNPSQIAKAPPVTDQKIIKQSASPPSRPLKAYIRTPKRYAIVTLLFSLLIGSLHTGFLSGITTVATTIGTAMLLDTLISRLIWKNKKQTFPDGALLTGLIIGLVLSPATSFAISVFTAAAAILSKHFITYQKKPILNPAAFGLWLSIILFSSNQSWWGGMSLLPWWTILLVVAGGYLVTNRVQKFPQVFAFLATYGLIHLIFGFIGLADASSAFITPYLNAVLFLAFFMLTDPPTSPAKNRDQIIFGILCAVVSCVDFYLFNSLSYLLTGLLCANAWKAWRAFQTQQKRQAKRAKTV</sequence>
<evidence type="ECO:0000313" key="11">
    <source>
        <dbReference type="Proteomes" id="UP000177709"/>
    </source>
</evidence>
<feature type="transmembrane region" description="Helical" evidence="9">
    <location>
        <begin position="190"/>
        <end position="210"/>
    </location>
</feature>
<dbReference type="GO" id="GO:0005886">
    <property type="term" value="C:plasma membrane"/>
    <property type="evidence" value="ECO:0007669"/>
    <property type="project" value="TreeGrafter"/>
</dbReference>
<keyword evidence="1" id="KW-0813">Transport</keyword>
<dbReference type="AlphaFoldDB" id="A0AAC9NC17"/>
<evidence type="ECO:0000256" key="1">
    <source>
        <dbReference type="ARBA" id="ARBA00022448"/>
    </source>
</evidence>
<feature type="transmembrane region" description="Helical" evidence="9">
    <location>
        <begin position="43"/>
        <end position="76"/>
    </location>
</feature>
<feature type="transmembrane region" description="Helical" evidence="9">
    <location>
        <begin position="216"/>
        <end position="233"/>
    </location>
</feature>
<evidence type="ECO:0000256" key="4">
    <source>
        <dbReference type="ARBA" id="ARBA00022643"/>
    </source>
</evidence>
<dbReference type="Proteomes" id="UP000177709">
    <property type="component" value="Chromosome"/>
</dbReference>
<accession>A0AAC9NC17</accession>